<protein>
    <recommendedName>
        <fullName evidence="4">C-type lectin</fullName>
    </recommendedName>
</protein>
<dbReference type="AlphaFoldDB" id="A0A9J6BJH3"/>
<dbReference type="SUPFAM" id="SSF56436">
    <property type="entry name" value="C-type lectin-like"/>
    <property type="match status" value="1"/>
</dbReference>
<evidence type="ECO:0008006" key="4">
    <source>
        <dbReference type="Google" id="ProtNLM"/>
    </source>
</evidence>
<keyword evidence="1" id="KW-0732">Signal</keyword>
<dbReference type="InterPro" id="IPR016186">
    <property type="entry name" value="C-type_lectin-like/link_sf"/>
</dbReference>
<gene>
    <name evidence="2" type="ORF">PVAND_000246</name>
</gene>
<dbReference type="EMBL" id="JADBJN010000003">
    <property type="protein sequence ID" value="KAG5669957.1"/>
    <property type="molecule type" value="Genomic_DNA"/>
</dbReference>
<accession>A0A9J6BJH3</accession>
<keyword evidence="3" id="KW-1185">Reference proteome</keyword>
<dbReference type="Gene3D" id="3.10.100.10">
    <property type="entry name" value="Mannose-Binding Protein A, subunit A"/>
    <property type="match status" value="1"/>
</dbReference>
<evidence type="ECO:0000313" key="3">
    <source>
        <dbReference type="Proteomes" id="UP001107558"/>
    </source>
</evidence>
<comment type="caution">
    <text evidence="2">The sequence shown here is derived from an EMBL/GenBank/DDBJ whole genome shotgun (WGS) entry which is preliminary data.</text>
</comment>
<reference evidence="2" key="1">
    <citation type="submission" date="2021-03" db="EMBL/GenBank/DDBJ databases">
        <title>Chromosome level genome of the anhydrobiotic midge Polypedilum vanderplanki.</title>
        <authorList>
            <person name="Yoshida Y."/>
            <person name="Kikawada T."/>
            <person name="Gusev O."/>
        </authorList>
    </citation>
    <scope>NUCLEOTIDE SEQUENCE</scope>
    <source>
        <strain evidence="2">NIAS01</strain>
        <tissue evidence="2">Whole body or cell culture</tissue>
    </source>
</reference>
<dbReference type="Proteomes" id="UP001107558">
    <property type="component" value="Chromosome 3"/>
</dbReference>
<feature type="chain" id="PRO_5039905785" description="C-type lectin" evidence="1">
    <location>
        <begin position="24"/>
        <end position="175"/>
    </location>
</feature>
<sequence>MMRALRIFLCLTFVILINDSFEADTSMCYGKYPIYNAAGKLIKRVCLISGSDSYTYDGAEKYCRIYGMQPLVIQNANAAKVMLQILAEVVNQLWPECTMINWPELCNVGINGRKSSNNQWYTYTHEVLPLYANFTWIEGIPLGNCLTLKVLNGNLAVKPYPCEWEIARFCEYDVA</sequence>
<evidence type="ECO:0000313" key="2">
    <source>
        <dbReference type="EMBL" id="KAG5669957.1"/>
    </source>
</evidence>
<evidence type="ECO:0000256" key="1">
    <source>
        <dbReference type="SAM" id="SignalP"/>
    </source>
</evidence>
<feature type="signal peptide" evidence="1">
    <location>
        <begin position="1"/>
        <end position="23"/>
    </location>
</feature>
<dbReference type="CDD" id="cd00037">
    <property type="entry name" value="CLECT"/>
    <property type="match status" value="1"/>
</dbReference>
<organism evidence="2 3">
    <name type="scientific">Polypedilum vanderplanki</name>
    <name type="common">Sleeping chironomid midge</name>
    <dbReference type="NCBI Taxonomy" id="319348"/>
    <lineage>
        <taxon>Eukaryota</taxon>
        <taxon>Metazoa</taxon>
        <taxon>Ecdysozoa</taxon>
        <taxon>Arthropoda</taxon>
        <taxon>Hexapoda</taxon>
        <taxon>Insecta</taxon>
        <taxon>Pterygota</taxon>
        <taxon>Neoptera</taxon>
        <taxon>Endopterygota</taxon>
        <taxon>Diptera</taxon>
        <taxon>Nematocera</taxon>
        <taxon>Chironomoidea</taxon>
        <taxon>Chironomidae</taxon>
        <taxon>Chironominae</taxon>
        <taxon>Polypedilum</taxon>
        <taxon>Polypedilum</taxon>
    </lineage>
</organism>
<dbReference type="InterPro" id="IPR016187">
    <property type="entry name" value="CTDL_fold"/>
</dbReference>
<proteinExistence type="predicted"/>
<name>A0A9J6BJH3_POLVA</name>